<name>A0A1S6KV60_9CAUD</name>
<evidence type="ECO:0000313" key="3">
    <source>
        <dbReference type="Proteomes" id="UP000222417"/>
    </source>
</evidence>
<gene>
    <name evidence="2" type="ORF">PR1_52</name>
</gene>
<reference evidence="2 3" key="1">
    <citation type="submission" date="2016-12" db="EMBL/GenBank/DDBJ databases">
        <title>Providencia rettgeri phage vB-PreS_PR1 - a deep-branching member of the T5-like siphoviruses.</title>
        <authorList>
            <person name="Oliveira H."/>
            <person name="Pinto G."/>
            <person name="Hendrix H."/>
            <person name="Noben J.-P."/>
            <person name="Gawor J."/>
            <person name="Lobocka M."/>
            <person name="Lavigne R."/>
            <person name="Azeredo J."/>
        </authorList>
    </citation>
    <scope>NUCLEOTIDE SEQUENCE [LARGE SCALE GENOMIC DNA]</scope>
</reference>
<accession>A0A1S6KV60</accession>
<feature type="transmembrane region" description="Helical" evidence="1">
    <location>
        <begin position="44"/>
        <end position="66"/>
    </location>
</feature>
<sequence length="81" mass="8864">MLLLIIAIIWCVTGFYLAFTAIRSMKAISVNPHLRKLGVKSKSHLLPTPVTFVIVSALLSPFGVWADSVARDIVRSLNNGN</sequence>
<evidence type="ECO:0000313" key="2">
    <source>
        <dbReference type="EMBL" id="AQT25337.1"/>
    </source>
</evidence>
<proteinExistence type="predicted"/>
<dbReference type="EMBL" id="KY363465">
    <property type="protein sequence ID" value="AQT25337.1"/>
    <property type="molecule type" value="Genomic_DNA"/>
</dbReference>
<keyword evidence="1" id="KW-1133">Transmembrane helix</keyword>
<protein>
    <submittedName>
        <fullName evidence="2">Uncharacterized protein</fullName>
    </submittedName>
</protein>
<keyword evidence="1" id="KW-0472">Membrane</keyword>
<evidence type="ECO:0000256" key="1">
    <source>
        <dbReference type="SAM" id="Phobius"/>
    </source>
</evidence>
<keyword evidence="3" id="KW-1185">Reference proteome</keyword>
<keyword evidence="1" id="KW-0812">Transmembrane</keyword>
<dbReference type="Proteomes" id="UP000222417">
    <property type="component" value="Segment"/>
</dbReference>
<organism evidence="2 3">
    <name type="scientific">Providencia phage vB_PreS_PR1</name>
    <dbReference type="NCBI Taxonomy" id="1931407"/>
    <lineage>
        <taxon>Viruses</taxon>
        <taxon>Duplodnaviria</taxon>
        <taxon>Heunggongvirae</taxon>
        <taxon>Uroviricota</taxon>
        <taxon>Caudoviricetes</taxon>
        <taxon>Demerecviridae</taxon>
        <taxon>Priunavirus</taxon>
        <taxon>Priunavirus PR1</taxon>
    </lineage>
</organism>